<name>A0ABS2PUM3_9STRE</name>
<keyword evidence="1" id="KW-0472">Membrane</keyword>
<protein>
    <submittedName>
        <fullName evidence="2">Uncharacterized protein</fullName>
    </submittedName>
</protein>
<sequence length="135" mass="15744">MALGFIWMMERALYKNVKRAIPTDEMTYVKAMISNQLWDPAAKKQVSFWKYILFIVILLSVLGVTFVAFYAAIPSIFHSFAMREPFDIQIYGSLLAGLLPGVSYTLIFQNNPFLWFHAINMYDKRKVIFKEEEDV</sequence>
<dbReference type="RefSeq" id="WP_205010586.1">
    <property type="nucleotide sequence ID" value="NZ_JAFBEH010000073.1"/>
</dbReference>
<comment type="caution">
    <text evidence="2">The sequence shown here is derived from an EMBL/GenBank/DDBJ whole genome shotgun (WGS) entry which is preliminary data.</text>
</comment>
<proteinExistence type="predicted"/>
<feature type="transmembrane region" description="Helical" evidence="1">
    <location>
        <begin position="51"/>
        <end position="73"/>
    </location>
</feature>
<keyword evidence="1" id="KW-0812">Transmembrane</keyword>
<evidence type="ECO:0000313" key="2">
    <source>
        <dbReference type="EMBL" id="MBM7643752.1"/>
    </source>
</evidence>
<evidence type="ECO:0000313" key="3">
    <source>
        <dbReference type="Proteomes" id="UP000697472"/>
    </source>
</evidence>
<accession>A0ABS2PUM3</accession>
<gene>
    <name evidence="2" type="ORF">JOC28_002063</name>
</gene>
<reference evidence="2 3" key="1">
    <citation type="submission" date="2021-01" db="EMBL/GenBank/DDBJ databases">
        <title>Genomic Encyclopedia of Type Strains, Phase IV (KMG-IV): sequencing the most valuable type-strain genomes for metagenomic binning, comparative biology and taxonomic classification.</title>
        <authorList>
            <person name="Goeker M."/>
        </authorList>
    </citation>
    <scope>NUCLEOTIDE SEQUENCE [LARGE SCALE GENOMIC DNA]</scope>
    <source>
        <strain evidence="2 3">DSM 27382</strain>
    </source>
</reference>
<dbReference type="Proteomes" id="UP000697472">
    <property type="component" value="Unassembled WGS sequence"/>
</dbReference>
<keyword evidence="3" id="KW-1185">Reference proteome</keyword>
<dbReference type="EMBL" id="JAFBEH010000073">
    <property type="protein sequence ID" value="MBM7643752.1"/>
    <property type="molecule type" value="Genomic_DNA"/>
</dbReference>
<keyword evidence="1" id="KW-1133">Transmembrane helix</keyword>
<organism evidence="2 3">
    <name type="scientific">Streptococcus loxodontisalivarius</name>
    <dbReference type="NCBI Taxonomy" id="1349415"/>
    <lineage>
        <taxon>Bacteria</taxon>
        <taxon>Bacillati</taxon>
        <taxon>Bacillota</taxon>
        <taxon>Bacilli</taxon>
        <taxon>Lactobacillales</taxon>
        <taxon>Streptococcaceae</taxon>
        <taxon>Streptococcus</taxon>
    </lineage>
</organism>
<feature type="transmembrane region" description="Helical" evidence="1">
    <location>
        <begin position="88"/>
        <end position="107"/>
    </location>
</feature>
<evidence type="ECO:0000256" key="1">
    <source>
        <dbReference type="SAM" id="Phobius"/>
    </source>
</evidence>